<evidence type="ECO:0000256" key="4">
    <source>
        <dbReference type="ARBA" id="ARBA00022840"/>
    </source>
</evidence>
<accession>A0ABZ0D0M4</accession>
<sequence length="820" mass="85729">MTTADLLASIMAGVPGHDGLSAAQVQARRSHGFNDIVAPTASGWMAVARDTVRDPMLWFLVFTAGLFALLGQLGESLTLLAALAPLLGMDAYLHRRTSASSAGLASRLASTARVLRDGRWQEIPSRELVPGDLAEVTPGEYFPADGLLVAGSGLQADESTLTGESLPVAKRAVDTGAPLLAEVPEVHWGTAGTRLLTGQAHLRVVFIGGETRYGEIVRTATEGGHAATPLQKAIGELVAVLLGVALVMCGVLAAIRLWHGHGWIDALLSAVTLAVAALPEEFPVVYTFFLGVGVFRLARRKALVRRAVAVENIGRVSCIVSDKTGTITAGSLVLAHRTAAAGVTDDALLLAAAFASRPDSGDPLDQALRGAAPPLPPATRLADFPFTEARRRETVVLRVDDANATAFMKGAPETVLAACTLPQAERDTWLAEVETFASSGHKVIACARRSLATGASVDREPEDGFEFAGLLALEDPVRDGVREAVADCLAAGMRVIMVTGDHPATAAAIAREIGLGGAAPQVIVLAPGDDAAAVLGAQGGVHVVARATPPQKLALVQALQAQGELVAVTGDGVNDVPALRMADIGVAMGERGTRSAREVAPVVLLDDNFRTIVDAVAEGRQLFQNLRLAFAYLLLVHLPLVIGAAAIPLMGLPLLFLPVHIVWLELVIHPTAMLAFQDLPAAGPLAPVRRHRGARFFSPGGWLAIVLVGGLLSVAVVWSYLHALGADRDVEHARAMALGVLLVASAGVTAGLTRLRRPTARWLVLGTLASLGAIVQIPALSRLLNLRPLHLTDWAFVAAVFAGSAAIALVVATRLRRHLD</sequence>
<dbReference type="Proteomes" id="UP001303946">
    <property type="component" value="Chromosome"/>
</dbReference>
<feature type="transmembrane region" description="Helical" evidence="8">
    <location>
        <begin position="794"/>
        <end position="815"/>
    </location>
</feature>
<evidence type="ECO:0000256" key="7">
    <source>
        <dbReference type="ARBA" id="ARBA00023136"/>
    </source>
</evidence>
<keyword evidence="5" id="KW-1278">Translocase</keyword>
<dbReference type="SFLD" id="SFLDG00002">
    <property type="entry name" value="C1.7:_P-type_atpase_like"/>
    <property type="match status" value="1"/>
</dbReference>
<dbReference type="InterPro" id="IPR018303">
    <property type="entry name" value="ATPase_P-typ_P_site"/>
</dbReference>
<keyword evidence="6 8" id="KW-1133">Transmembrane helix</keyword>
<proteinExistence type="predicted"/>
<evidence type="ECO:0000256" key="5">
    <source>
        <dbReference type="ARBA" id="ARBA00022967"/>
    </source>
</evidence>
<dbReference type="InterPro" id="IPR059000">
    <property type="entry name" value="ATPase_P-type_domA"/>
</dbReference>
<dbReference type="SUPFAM" id="SSF81665">
    <property type="entry name" value="Calcium ATPase, transmembrane domain M"/>
    <property type="match status" value="1"/>
</dbReference>
<dbReference type="PANTHER" id="PTHR42861">
    <property type="entry name" value="CALCIUM-TRANSPORTING ATPASE"/>
    <property type="match status" value="1"/>
</dbReference>
<dbReference type="PRINTS" id="PR00120">
    <property type="entry name" value="HATPASE"/>
</dbReference>
<organism evidence="11 12">
    <name type="scientific">Piscinibacter gummiphilus</name>
    <dbReference type="NCBI Taxonomy" id="946333"/>
    <lineage>
        <taxon>Bacteria</taxon>
        <taxon>Pseudomonadati</taxon>
        <taxon>Pseudomonadota</taxon>
        <taxon>Betaproteobacteria</taxon>
        <taxon>Burkholderiales</taxon>
        <taxon>Sphaerotilaceae</taxon>
        <taxon>Piscinibacter</taxon>
    </lineage>
</organism>
<feature type="transmembrane region" description="Helical" evidence="8">
    <location>
        <begin position="696"/>
        <end position="721"/>
    </location>
</feature>
<dbReference type="EMBL" id="CP136336">
    <property type="protein sequence ID" value="WOB08608.1"/>
    <property type="molecule type" value="Genomic_DNA"/>
</dbReference>
<evidence type="ECO:0000313" key="11">
    <source>
        <dbReference type="EMBL" id="WOB08608.1"/>
    </source>
</evidence>
<feature type="transmembrane region" description="Helical" evidence="8">
    <location>
        <begin position="237"/>
        <end position="258"/>
    </location>
</feature>
<feature type="domain" description="Cation-transporting P-type ATPase C-terminal" evidence="10">
    <location>
        <begin position="653"/>
        <end position="808"/>
    </location>
</feature>
<feature type="transmembrane region" description="Helical" evidence="8">
    <location>
        <begin position="270"/>
        <end position="295"/>
    </location>
</feature>
<dbReference type="SFLD" id="SFLDF00027">
    <property type="entry name" value="p-type_atpase"/>
    <property type="match status" value="1"/>
</dbReference>
<dbReference type="SUPFAM" id="SSF81653">
    <property type="entry name" value="Calcium ATPase, transduction domain A"/>
    <property type="match status" value="1"/>
</dbReference>
<dbReference type="PRINTS" id="PR00119">
    <property type="entry name" value="CATATPASE"/>
</dbReference>
<dbReference type="Gene3D" id="2.70.150.10">
    <property type="entry name" value="Calcium-transporting ATPase, cytoplasmic transduction domain A"/>
    <property type="match status" value="1"/>
</dbReference>
<dbReference type="SFLD" id="SFLDS00003">
    <property type="entry name" value="Haloacid_Dehalogenase"/>
    <property type="match status" value="1"/>
</dbReference>
<dbReference type="InterPro" id="IPR001757">
    <property type="entry name" value="P_typ_ATPase"/>
</dbReference>
<dbReference type="PROSITE" id="PS00154">
    <property type="entry name" value="ATPASE_E1_E2"/>
    <property type="match status" value="1"/>
</dbReference>
<dbReference type="InterPro" id="IPR006068">
    <property type="entry name" value="ATPase_P-typ_cation-transptr_C"/>
</dbReference>
<evidence type="ECO:0000256" key="2">
    <source>
        <dbReference type="ARBA" id="ARBA00022692"/>
    </source>
</evidence>
<dbReference type="InterPro" id="IPR008250">
    <property type="entry name" value="ATPase_P-typ_transduc_dom_A_sf"/>
</dbReference>
<dbReference type="Gene3D" id="1.20.1110.10">
    <property type="entry name" value="Calcium-transporting ATPase, transmembrane domain"/>
    <property type="match status" value="2"/>
</dbReference>
<evidence type="ECO:0000313" key="12">
    <source>
        <dbReference type="Proteomes" id="UP001303946"/>
    </source>
</evidence>
<dbReference type="InterPro" id="IPR023299">
    <property type="entry name" value="ATPase_P-typ_cyto_dom_N"/>
</dbReference>
<feature type="transmembrane region" description="Helical" evidence="8">
    <location>
        <begin position="733"/>
        <end position="755"/>
    </location>
</feature>
<evidence type="ECO:0000256" key="1">
    <source>
        <dbReference type="ARBA" id="ARBA00004141"/>
    </source>
</evidence>
<comment type="subcellular location">
    <subcellularLocation>
        <location evidence="1">Membrane</location>
        <topology evidence="1">Multi-pass membrane protein</topology>
    </subcellularLocation>
</comment>
<dbReference type="InterPro" id="IPR023214">
    <property type="entry name" value="HAD_sf"/>
</dbReference>
<feature type="transmembrane region" description="Helical" evidence="8">
    <location>
        <begin position="57"/>
        <end position="87"/>
    </location>
</feature>
<dbReference type="Gene3D" id="3.40.1110.10">
    <property type="entry name" value="Calcium-transporting ATPase, cytoplasmic domain N"/>
    <property type="match status" value="1"/>
</dbReference>
<dbReference type="Pfam" id="PF00689">
    <property type="entry name" value="Cation_ATPase_C"/>
    <property type="match status" value="1"/>
</dbReference>
<dbReference type="InterPro" id="IPR044492">
    <property type="entry name" value="P_typ_ATPase_HD_dom"/>
</dbReference>
<dbReference type="RefSeq" id="WP_316701402.1">
    <property type="nucleotide sequence ID" value="NZ_CP136336.1"/>
</dbReference>
<dbReference type="Pfam" id="PF00702">
    <property type="entry name" value="Hydrolase"/>
    <property type="match status" value="1"/>
</dbReference>
<evidence type="ECO:0000256" key="6">
    <source>
        <dbReference type="ARBA" id="ARBA00022989"/>
    </source>
</evidence>
<dbReference type="InterPro" id="IPR023298">
    <property type="entry name" value="ATPase_P-typ_TM_dom_sf"/>
</dbReference>
<name>A0ABZ0D0M4_9BURK</name>
<feature type="domain" description="P-type ATPase A" evidence="9">
    <location>
        <begin position="108"/>
        <end position="219"/>
    </location>
</feature>
<evidence type="ECO:0000256" key="8">
    <source>
        <dbReference type="SAM" id="Phobius"/>
    </source>
</evidence>
<feature type="transmembrane region" description="Helical" evidence="8">
    <location>
        <begin position="762"/>
        <end position="782"/>
    </location>
</feature>
<keyword evidence="12" id="KW-1185">Reference proteome</keyword>
<feature type="transmembrane region" description="Helical" evidence="8">
    <location>
        <begin position="629"/>
        <end position="649"/>
    </location>
</feature>
<evidence type="ECO:0000259" key="10">
    <source>
        <dbReference type="Pfam" id="PF00689"/>
    </source>
</evidence>
<dbReference type="SUPFAM" id="SSF56784">
    <property type="entry name" value="HAD-like"/>
    <property type="match status" value="1"/>
</dbReference>
<dbReference type="InterPro" id="IPR036412">
    <property type="entry name" value="HAD-like_sf"/>
</dbReference>
<gene>
    <name evidence="11" type="ORF">RXV79_00815</name>
</gene>
<keyword evidence="4" id="KW-0067">ATP-binding</keyword>
<dbReference type="Gene3D" id="3.40.50.1000">
    <property type="entry name" value="HAD superfamily/HAD-like"/>
    <property type="match status" value="2"/>
</dbReference>
<evidence type="ECO:0000256" key="3">
    <source>
        <dbReference type="ARBA" id="ARBA00022741"/>
    </source>
</evidence>
<dbReference type="NCBIfam" id="TIGR01494">
    <property type="entry name" value="ATPase_P-type"/>
    <property type="match status" value="2"/>
</dbReference>
<feature type="transmembrane region" description="Helical" evidence="8">
    <location>
        <begin position="655"/>
        <end position="676"/>
    </location>
</feature>
<dbReference type="Pfam" id="PF00122">
    <property type="entry name" value="E1-E2_ATPase"/>
    <property type="match status" value="1"/>
</dbReference>
<reference evidence="11 12" key="1">
    <citation type="submission" date="2023-10" db="EMBL/GenBank/DDBJ databases">
        <title>Bacteria for the degradation of biodegradable plastic PBAT(Polybutylene adipate terephthalate).</title>
        <authorList>
            <person name="Weon H.-Y."/>
            <person name="Yeon J."/>
        </authorList>
    </citation>
    <scope>NUCLEOTIDE SEQUENCE [LARGE SCALE GENOMIC DNA]</scope>
    <source>
        <strain evidence="11 12">SBD 7-3</strain>
    </source>
</reference>
<keyword evidence="2 8" id="KW-0812">Transmembrane</keyword>
<keyword evidence="3" id="KW-0547">Nucleotide-binding</keyword>
<protein>
    <submittedName>
        <fullName evidence="11">Cation-transporting P-type ATPase</fullName>
    </submittedName>
</protein>
<evidence type="ECO:0000259" key="9">
    <source>
        <dbReference type="Pfam" id="PF00122"/>
    </source>
</evidence>
<keyword evidence="7 8" id="KW-0472">Membrane</keyword>